<name>A0AAW1L1E2_SAPOF</name>
<keyword evidence="2" id="KW-0472">Membrane</keyword>
<evidence type="ECO:0000256" key="2">
    <source>
        <dbReference type="SAM" id="Phobius"/>
    </source>
</evidence>
<evidence type="ECO:0000313" key="4">
    <source>
        <dbReference type="Proteomes" id="UP001443914"/>
    </source>
</evidence>
<dbReference type="AlphaFoldDB" id="A0AAW1L1E2"/>
<feature type="compositionally biased region" description="Pro residues" evidence="1">
    <location>
        <begin position="270"/>
        <end position="282"/>
    </location>
</feature>
<organism evidence="3 4">
    <name type="scientific">Saponaria officinalis</name>
    <name type="common">Common soapwort</name>
    <name type="synonym">Lychnis saponaria</name>
    <dbReference type="NCBI Taxonomy" id="3572"/>
    <lineage>
        <taxon>Eukaryota</taxon>
        <taxon>Viridiplantae</taxon>
        <taxon>Streptophyta</taxon>
        <taxon>Embryophyta</taxon>
        <taxon>Tracheophyta</taxon>
        <taxon>Spermatophyta</taxon>
        <taxon>Magnoliopsida</taxon>
        <taxon>eudicotyledons</taxon>
        <taxon>Gunneridae</taxon>
        <taxon>Pentapetalae</taxon>
        <taxon>Caryophyllales</taxon>
        <taxon>Caryophyllaceae</taxon>
        <taxon>Caryophylleae</taxon>
        <taxon>Saponaria</taxon>
    </lineage>
</organism>
<dbReference type="PANTHER" id="PTHR33098">
    <property type="entry name" value="COTTON FIBER (DUF761)"/>
    <property type="match status" value="1"/>
</dbReference>
<feature type="region of interest" description="Disordered" evidence="1">
    <location>
        <begin position="364"/>
        <end position="424"/>
    </location>
</feature>
<keyword evidence="2" id="KW-1133">Transmembrane helix</keyword>
<reference evidence="3" key="1">
    <citation type="submission" date="2024-03" db="EMBL/GenBank/DDBJ databases">
        <title>WGS assembly of Saponaria officinalis var. Norfolk2.</title>
        <authorList>
            <person name="Jenkins J."/>
            <person name="Shu S."/>
            <person name="Grimwood J."/>
            <person name="Barry K."/>
            <person name="Goodstein D."/>
            <person name="Schmutz J."/>
            <person name="Leebens-Mack J."/>
            <person name="Osbourn A."/>
        </authorList>
    </citation>
    <scope>NUCLEOTIDE SEQUENCE [LARGE SCALE GENOMIC DNA]</scope>
    <source>
        <strain evidence="3">JIC</strain>
    </source>
</reference>
<feature type="compositionally biased region" description="Basic residues" evidence="1">
    <location>
        <begin position="224"/>
        <end position="234"/>
    </location>
</feature>
<keyword evidence="2" id="KW-0812">Transmembrane</keyword>
<keyword evidence="4" id="KW-1185">Reference proteome</keyword>
<dbReference type="Pfam" id="PF05553">
    <property type="entry name" value="DUF761"/>
    <property type="match status" value="1"/>
</dbReference>
<evidence type="ECO:0000256" key="1">
    <source>
        <dbReference type="SAM" id="MobiDB-lite"/>
    </source>
</evidence>
<dbReference type="EMBL" id="JBDFQZ010000005">
    <property type="protein sequence ID" value="KAK9726923.1"/>
    <property type="molecule type" value="Genomic_DNA"/>
</dbReference>
<feature type="region of interest" description="Disordered" evidence="1">
    <location>
        <begin position="436"/>
        <end position="457"/>
    </location>
</feature>
<feature type="region of interest" description="Disordered" evidence="1">
    <location>
        <begin position="254"/>
        <end position="282"/>
    </location>
</feature>
<feature type="transmembrane region" description="Helical" evidence="2">
    <location>
        <begin position="32"/>
        <end position="55"/>
    </location>
</feature>
<feature type="compositionally biased region" description="Pro residues" evidence="1">
    <location>
        <begin position="408"/>
        <end position="419"/>
    </location>
</feature>
<dbReference type="PANTHER" id="PTHR33098:SF36">
    <property type="entry name" value="HYDROXYPROLINE-RICH GLYCOPROTEIN FAMILY PROTEIN"/>
    <property type="match status" value="1"/>
</dbReference>
<feature type="compositionally biased region" description="Pro residues" evidence="1">
    <location>
        <begin position="214"/>
        <end position="223"/>
    </location>
</feature>
<protein>
    <recommendedName>
        <fullName evidence="5">Hydroxyproline-rich glycoprotein family protein</fullName>
    </recommendedName>
</protein>
<gene>
    <name evidence="3" type="ORF">RND81_05G246100</name>
</gene>
<feature type="transmembrane region" description="Helical" evidence="2">
    <location>
        <begin position="75"/>
        <end position="93"/>
    </location>
</feature>
<sequence>MDPNDEPPPFWLQATTTRHQLDRHRHRHTTSLLLNTGVLVMFLVVTAVLFLLIVIPSLVSLSRQLFNPTLVKTSWSSLNIVLVVFAILCGFLSRKDDGQTPVNTPTKMDGFDNVQSLTRLRRCSSSYPDLRHESSLMVEDDKWRFYDDCQISSLTRSFRKINEDDDQVGDAKDIEVDTNHTMVRKIDEISYEDGISTKNVNITPPLSPTSYFWPSPPPPPPPPPRRRHYSSIPTKKKTNQTFETIGYGRYKWNDNRSEVRKPKSKMKFIPSPPPPPPPPPPRLPPVVVAHYRESKNSEKKRGGVTITKDFFSSFYHQSKNKGKHKRKSYENLEDLIEPSKVSSIHRSKSTPEFPPQNSIFHTIFPKKVKPKVKLPPPPKKPPTKTVIDDDDDNKIGLGGAGSPWRQIPLPPPPPPPPFKMKPWRFPREGDFVKIKKNNSSSYSDGYCTSEGESSSSPALLFSASPDVNIKADDFIAKFRAKLNLEKSDSINPKQGSGGRSRLRAWRTDSI</sequence>
<evidence type="ECO:0000313" key="3">
    <source>
        <dbReference type="EMBL" id="KAK9726923.1"/>
    </source>
</evidence>
<accession>A0AAW1L1E2</accession>
<feature type="region of interest" description="Disordered" evidence="1">
    <location>
        <begin position="211"/>
        <end position="234"/>
    </location>
</feature>
<dbReference type="Proteomes" id="UP001443914">
    <property type="component" value="Unassembled WGS sequence"/>
</dbReference>
<proteinExistence type="predicted"/>
<dbReference type="InterPro" id="IPR008480">
    <property type="entry name" value="DUF761_pln"/>
</dbReference>
<feature type="region of interest" description="Disordered" evidence="1">
    <location>
        <begin position="486"/>
        <end position="510"/>
    </location>
</feature>
<comment type="caution">
    <text evidence="3">The sequence shown here is derived from an EMBL/GenBank/DDBJ whole genome shotgun (WGS) entry which is preliminary data.</text>
</comment>
<evidence type="ECO:0008006" key="5">
    <source>
        <dbReference type="Google" id="ProtNLM"/>
    </source>
</evidence>